<keyword evidence="3" id="KW-1185">Reference proteome</keyword>
<organism evidence="2 3">
    <name type="scientific">Leucocoprinus leucothites</name>
    <dbReference type="NCBI Taxonomy" id="201217"/>
    <lineage>
        <taxon>Eukaryota</taxon>
        <taxon>Fungi</taxon>
        <taxon>Dikarya</taxon>
        <taxon>Basidiomycota</taxon>
        <taxon>Agaricomycotina</taxon>
        <taxon>Agaricomycetes</taxon>
        <taxon>Agaricomycetidae</taxon>
        <taxon>Agaricales</taxon>
        <taxon>Agaricineae</taxon>
        <taxon>Agaricaceae</taxon>
        <taxon>Leucocoprinus</taxon>
    </lineage>
</organism>
<evidence type="ECO:0000313" key="2">
    <source>
        <dbReference type="EMBL" id="KAF5352872.1"/>
    </source>
</evidence>
<dbReference type="EMBL" id="JAACJO010000011">
    <property type="protein sequence ID" value="KAF5352872.1"/>
    <property type="molecule type" value="Genomic_DNA"/>
</dbReference>
<sequence>MLHVVRLVKYSEFHSSLTVEEPKCLDNIAINSHYTSSKAPSHVNPDATAPPAPASRPPLTGLALGSYPHYQQEDNLTPQIMPFFQGKYNFETHGGTFHDVRRHRYQRLHHRNSNQPASAPQPQPSTEQSPHLSESLRSHLPSVITHTDSVNSEKSIDEEAQTIPDSSSHLESMWGTLADKLPRLIHAQFLLHLPSHYFDRVDRLSRDGNMALKEILDMAVESNTKCGNDFQSQILDLGQSSSSLIMKPESLPPAYRTLTIRWGCFIDDLLAEWKTLNLVSALLVP</sequence>
<feature type="compositionally biased region" description="Polar residues" evidence="1">
    <location>
        <begin position="144"/>
        <end position="153"/>
    </location>
</feature>
<feature type="compositionally biased region" description="Low complexity" evidence="1">
    <location>
        <begin position="113"/>
        <end position="130"/>
    </location>
</feature>
<reference evidence="2 3" key="1">
    <citation type="journal article" date="2020" name="ISME J.">
        <title>Uncovering the hidden diversity of litter-decomposition mechanisms in mushroom-forming fungi.</title>
        <authorList>
            <person name="Floudas D."/>
            <person name="Bentzer J."/>
            <person name="Ahren D."/>
            <person name="Johansson T."/>
            <person name="Persson P."/>
            <person name="Tunlid A."/>
        </authorList>
    </citation>
    <scope>NUCLEOTIDE SEQUENCE [LARGE SCALE GENOMIC DNA]</scope>
    <source>
        <strain evidence="2 3">CBS 146.42</strain>
    </source>
</reference>
<comment type="caution">
    <text evidence="2">The sequence shown here is derived from an EMBL/GenBank/DDBJ whole genome shotgun (WGS) entry which is preliminary data.</text>
</comment>
<dbReference type="Proteomes" id="UP000559027">
    <property type="component" value="Unassembled WGS sequence"/>
</dbReference>
<feature type="region of interest" description="Disordered" evidence="1">
    <location>
        <begin position="111"/>
        <end position="168"/>
    </location>
</feature>
<protein>
    <submittedName>
        <fullName evidence="2">Uncharacterized protein</fullName>
    </submittedName>
</protein>
<proteinExistence type="predicted"/>
<name>A0A8H5FXZ0_9AGAR</name>
<dbReference type="AlphaFoldDB" id="A0A8H5FXZ0"/>
<evidence type="ECO:0000256" key="1">
    <source>
        <dbReference type="SAM" id="MobiDB-lite"/>
    </source>
</evidence>
<evidence type="ECO:0000313" key="3">
    <source>
        <dbReference type="Proteomes" id="UP000559027"/>
    </source>
</evidence>
<gene>
    <name evidence="2" type="ORF">D9756_006324</name>
</gene>
<feature type="region of interest" description="Disordered" evidence="1">
    <location>
        <begin position="36"/>
        <end position="66"/>
    </location>
</feature>
<dbReference type="OrthoDB" id="3062801at2759"/>
<accession>A0A8H5FXZ0</accession>